<organism evidence="5 6">
    <name type="scientific">Pestalotiopsis fici (strain W106-1 / CGMCC3.15140)</name>
    <dbReference type="NCBI Taxonomy" id="1229662"/>
    <lineage>
        <taxon>Eukaryota</taxon>
        <taxon>Fungi</taxon>
        <taxon>Dikarya</taxon>
        <taxon>Ascomycota</taxon>
        <taxon>Pezizomycotina</taxon>
        <taxon>Sordariomycetes</taxon>
        <taxon>Xylariomycetidae</taxon>
        <taxon>Amphisphaeriales</taxon>
        <taxon>Sporocadaceae</taxon>
        <taxon>Pestalotiopsis</taxon>
    </lineage>
</organism>
<dbReference type="InParanoid" id="W3X7A6"/>
<keyword evidence="3" id="KW-0539">Nucleus</keyword>
<sequence>MSDTVPSRANSPRPLACVTCRIRKVKCDKKIPCSNCVKANVKCASNTPKQRKGIRHHEDLRQRLARCEDALTKISAQTLLPTEKPNAPEAGTTRTKHYGQLVDSSGSPHLVENELWATVHNELHAIHGILDNAELVDDSSRESSSTTSSLETGIVFQQAAPGDLIGCYPQSVHIFYLWQVFLDRIHPLTRILHSPTMQPIMMKASAGVKQISASHVSLLFAICLTATVALKDAECTCFLGVTKQEAIHQYTKGLRAAFNQIDLSSNHDLVVLQALVLYMIAITGRFDSHGAWIVFGFVIRIAQKMGLHRDGDHLDLPPFEAEMRRRIWWQIVLLDTVSALSSGMSSSLLLREWDTKKPSNISDSELVPSMKELRPENGPTDMIFLLMYYEIGKTLIEQPTLQSPLNWMKNDTLSSSIQDNTQKPQSTVTQLDAKLQDIFNQYGNPAMGAVHELASEMRHTLWSRVQELTQLANGSTDKASTKHSSPMDIIFNIAIVMGEHDIRLYQATEKSGCFSWFALSRFQSGMFSFMVGQLATHKPDESTKRAWEVVNFTYTHHTELFEPAVKLHLGLAAQVLKAWDAHGNSVQNAPASLFDEPDYIVRLREMLEPRAPTWNTTVDDSLDQINIEADSSGGGAFMNQGLDPFASWPGNAQMWQMPMQNPQPGEDFNFDPSFVLRSS</sequence>
<dbReference type="OrthoDB" id="2269373at2759"/>
<comment type="subcellular location">
    <subcellularLocation>
        <location evidence="1">Nucleus</location>
    </subcellularLocation>
</comment>
<feature type="domain" description="Zn(2)-C6 fungal-type" evidence="4">
    <location>
        <begin position="16"/>
        <end position="43"/>
    </location>
</feature>
<evidence type="ECO:0000256" key="3">
    <source>
        <dbReference type="ARBA" id="ARBA00023242"/>
    </source>
</evidence>
<protein>
    <recommendedName>
        <fullName evidence="4">Zn(2)-C6 fungal-type domain-containing protein</fullName>
    </recommendedName>
</protein>
<dbReference type="GO" id="GO:0008270">
    <property type="term" value="F:zinc ion binding"/>
    <property type="evidence" value="ECO:0007669"/>
    <property type="project" value="InterPro"/>
</dbReference>
<dbReference type="EMBL" id="KI912112">
    <property type="protein sequence ID" value="ETS81914.1"/>
    <property type="molecule type" value="Genomic_DNA"/>
</dbReference>
<dbReference type="Proteomes" id="UP000030651">
    <property type="component" value="Unassembled WGS sequence"/>
</dbReference>
<name>W3X7A6_PESFW</name>
<evidence type="ECO:0000256" key="2">
    <source>
        <dbReference type="ARBA" id="ARBA00022723"/>
    </source>
</evidence>
<gene>
    <name evidence="5" type="ORF">PFICI_06916</name>
</gene>
<dbReference type="eggNOG" id="ENOG502QYWX">
    <property type="taxonomic scope" value="Eukaryota"/>
</dbReference>
<dbReference type="CDD" id="cd12148">
    <property type="entry name" value="fungal_TF_MHR"/>
    <property type="match status" value="1"/>
</dbReference>
<dbReference type="InterPro" id="IPR036864">
    <property type="entry name" value="Zn2-C6_fun-type_DNA-bd_sf"/>
</dbReference>
<keyword evidence="6" id="KW-1185">Reference proteome</keyword>
<dbReference type="GO" id="GO:0003677">
    <property type="term" value="F:DNA binding"/>
    <property type="evidence" value="ECO:0007669"/>
    <property type="project" value="InterPro"/>
</dbReference>
<dbReference type="SMART" id="SM00906">
    <property type="entry name" value="Fungal_trans"/>
    <property type="match status" value="1"/>
</dbReference>
<evidence type="ECO:0000313" key="6">
    <source>
        <dbReference type="Proteomes" id="UP000030651"/>
    </source>
</evidence>
<dbReference type="Pfam" id="PF04082">
    <property type="entry name" value="Fungal_trans"/>
    <property type="match status" value="1"/>
</dbReference>
<reference evidence="6" key="1">
    <citation type="journal article" date="2015" name="BMC Genomics">
        <title>Genomic and transcriptomic analysis of the endophytic fungus Pestalotiopsis fici reveals its lifestyle and high potential for synthesis of natural products.</title>
        <authorList>
            <person name="Wang X."/>
            <person name="Zhang X."/>
            <person name="Liu L."/>
            <person name="Xiang M."/>
            <person name="Wang W."/>
            <person name="Sun X."/>
            <person name="Che Y."/>
            <person name="Guo L."/>
            <person name="Liu G."/>
            <person name="Guo L."/>
            <person name="Wang C."/>
            <person name="Yin W.B."/>
            <person name="Stadler M."/>
            <person name="Zhang X."/>
            <person name="Liu X."/>
        </authorList>
    </citation>
    <scope>NUCLEOTIDE SEQUENCE [LARGE SCALE GENOMIC DNA]</scope>
    <source>
        <strain evidence="6">W106-1 / CGMCC3.15140</strain>
    </source>
</reference>
<dbReference type="PROSITE" id="PS00463">
    <property type="entry name" value="ZN2_CY6_FUNGAL_1"/>
    <property type="match status" value="1"/>
</dbReference>
<dbReference type="HOGENOM" id="CLU_004083_5_2_1"/>
<dbReference type="PROSITE" id="PS50048">
    <property type="entry name" value="ZN2_CY6_FUNGAL_2"/>
    <property type="match status" value="1"/>
</dbReference>
<accession>W3X7A6</accession>
<dbReference type="InterPro" id="IPR050613">
    <property type="entry name" value="Sec_Metabolite_Reg"/>
</dbReference>
<evidence type="ECO:0000313" key="5">
    <source>
        <dbReference type="EMBL" id="ETS81914.1"/>
    </source>
</evidence>
<proteinExistence type="predicted"/>
<dbReference type="GO" id="GO:0000981">
    <property type="term" value="F:DNA-binding transcription factor activity, RNA polymerase II-specific"/>
    <property type="evidence" value="ECO:0007669"/>
    <property type="project" value="InterPro"/>
</dbReference>
<dbReference type="SUPFAM" id="SSF57701">
    <property type="entry name" value="Zn2/Cys6 DNA-binding domain"/>
    <property type="match status" value="1"/>
</dbReference>
<dbReference type="PANTHER" id="PTHR31001">
    <property type="entry name" value="UNCHARACTERIZED TRANSCRIPTIONAL REGULATORY PROTEIN"/>
    <property type="match status" value="1"/>
</dbReference>
<dbReference type="CDD" id="cd00067">
    <property type="entry name" value="GAL4"/>
    <property type="match status" value="1"/>
</dbReference>
<keyword evidence="2" id="KW-0479">Metal-binding</keyword>
<dbReference type="InterPro" id="IPR007219">
    <property type="entry name" value="XnlR_reg_dom"/>
</dbReference>
<evidence type="ECO:0000256" key="1">
    <source>
        <dbReference type="ARBA" id="ARBA00004123"/>
    </source>
</evidence>
<dbReference type="SMART" id="SM00066">
    <property type="entry name" value="GAL4"/>
    <property type="match status" value="1"/>
</dbReference>
<dbReference type="AlphaFoldDB" id="W3X7A6"/>
<dbReference type="InterPro" id="IPR001138">
    <property type="entry name" value="Zn2Cys6_DnaBD"/>
</dbReference>
<dbReference type="GeneID" id="19271929"/>
<dbReference type="KEGG" id="pfy:PFICI_06916"/>
<dbReference type="GO" id="GO:0005634">
    <property type="term" value="C:nucleus"/>
    <property type="evidence" value="ECO:0007669"/>
    <property type="project" value="UniProtKB-SubCell"/>
</dbReference>
<dbReference type="PANTHER" id="PTHR31001:SF85">
    <property type="entry name" value="ZN(II)2CYS6 TRANSCRIPTION FACTOR (EUROFUNG)"/>
    <property type="match status" value="1"/>
</dbReference>
<dbReference type="Pfam" id="PF00172">
    <property type="entry name" value="Zn_clus"/>
    <property type="match status" value="1"/>
</dbReference>
<dbReference type="OMA" id="CPRARIM"/>
<evidence type="ECO:0000259" key="4">
    <source>
        <dbReference type="PROSITE" id="PS50048"/>
    </source>
</evidence>
<dbReference type="GO" id="GO:0006351">
    <property type="term" value="P:DNA-templated transcription"/>
    <property type="evidence" value="ECO:0007669"/>
    <property type="project" value="InterPro"/>
</dbReference>
<dbReference type="RefSeq" id="XP_007833688.1">
    <property type="nucleotide sequence ID" value="XM_007835497.1"/>
</dbReference>
<dbReference type="Gene3D" id="4.10.240.10">
    <property type="entry name" value="Zn(2)-C6 fungal-type DNA-binding domain"/>
    <property type="match status" value="1"/>
</dbReference>